<proteinExistence type="predicted"/>
<evidence type="ECO:0000313" key="1">
    <source>
        <dbReference type="EMBL" id="MEJ5979641.1"/>
    </source>
</evidence>
<sequence length="118" mass="12738">MDYQKLGAGDGEDLSQENEISLKVADLVARIIVSGSLPGLAGRDPDAAIDGVIMALALVLEQSPEGATPRDLRKQCEDFGKQLHYHAKLFRGVYEKTGQHPIEQVLGDFASPIARTAH</sequence>
<keyword evidence="2" id="KW-1185">Reference proteome</keyword>
<gene>
    <name evidence="1" type="ORF">WG901_23515</name>
</gene>
<comment type="caution">
    <text evidence="1">The sequence shown here is derived from an EMBL/GenBank/DDBJ whole genome shotgun (WGS) entry which is preliminary data.</text>
</comment>
<dbReference type="Proteomes" id="UP001361239">
    <property type="component" value="Unassembled WGS sequence"/>
</dbReference>
<reference evidence="1 2" key="1">
    <citation type="submission" date="2024-03" db="EMBL/GenBank/DDBJ databases">
        <authorList>
            <person name="Jo J.-H."/>
        </authorList>
    </citation>
    <scope>NUCLEOTIDE SEQUENCE [LARGE SCALE GENOMIC DNA]</scope>
    <source>
        <strain evidence="1 2">PS1R-30</strain>
    </source>
</reference>
<dbReference type="EMBL" id="JBBHJZ010000010">
    <property type="protein sequence ID" value="MEJ5979641.1"/>
    <property type="molecule type" value="Genomic_DNA"/>
</dbReference>
<organism evidence="1 2">
    <name type="scientific">Novosphingobium anseongense</name>
    <dbReference type="NCBI Taxonomy" id="3133436"/>
    <lineage>
        <taxon>Bacteria</taxon>
        <taxon>Pseudomonadati</taxon>
        <taxon>Pseudomonadota</taxon>
        <taxon>Alphaproteobacteria</taxon>
        <taxon>Sphingomonadales</taxon>
        <taxon>Sphingomonadaceae</taxon>
        <taxon>Novosphingobium</taxon>
    </lineage>
</organism>
<accession>A0ABU8S422</accession>
<dbReference type="RefSeq" id="WP_339589578.1">
    <property type="nucleotide sequence ID" value="NZ_JBBHJZ010000010.1"/>
</dbReference>
<evidence type="ECO:0000313" key="2">
    <source>
        <dbReference type="Proteomes" id="UP001361239"/>
    </source>
</evidence>
<protein>
    <submittedName>
        <fullName evidence="1">Uncharacterized protein</fullName>
    </submittedName>
</protein>
<name>A0ABU8S422_9SPHN</name>